<dbReference type="EMBL" id="KV784375">
    <property type="protein sequence ID" value="OEU09480.1"/>
    <property type="molecule type" value="Genomic_DNA"/>
</dbReference>
<gene>
    <name evidence="2" type="ORF">FRACYDRAFT_248332</name>
</gene>
<organism evidence="2 3">
    <name type="scientific">Fragilariopsis cylindrus CCMP1102</name>
    <dbReference type="NCBI Taxonomy" id="635003"/>
    <lineage>
        <taxon>Eukaryota</taxon>
        <taxon>Sar</taxon>
        <taxon>Stramenopiles</taxon>
        <taxon>Ochrophyta</taxon>
        <taxon>Bacillariophyta</taxon>
        <taxon>Bacillariophyceae</taxon>
        <taxon>Bacillariophycidae</taxon>
        <taxon>Bacillariales</taxon>
        <taxon>Bacillariaceae</taxon>
        <taxon>Fragilariopsis</taxon>
    </lineage>
</organism>
<name>A0A1E7ETW9_9STRA</name>
<keyword evidence="3" id="KW-1185">Reference proteome</keyword>
<evidence type="ECO:0000313" key="2">
    <source>
        <dbReference type="EMBL" id="OEU09480.1"/>
    </source>
</evidence>
<sequence>MFSRYPRLARSIATRCSSRFQSSSSSSSSSSTTKYFSKSSTVGGYLSALRWKAANALTSHLPDDERNLLLEKLSSKEHTTGDGINSDVVSSHSKVDKNEDEDDNSITKYQPSIDEAIAAAKLREAEKFEQKWELEKEELTAKAEVAARSRIESDIEIQKRQIAFEAWKRDLEVEKNESIGNTTTTEQQTQEMEILLGEHPILGKCISELGYKRIHLASLKNLATIPVWEKQRIFRLARTKKMATDKMKTLHLGLPGIIGIFENIDGSLNIVDGQHRVGMLKVLETKVTSDDFDFDNILVEVYPALKDEHEETHAKDLFLEVNKAEPVKLVDLPGVGNASDKKIINEVADRLQDSFPEMFSDSQRCRAPHLNIDNLRDALFQSNIIRKHGHKTSKAVEDWILEQNDLLEVKYQVEENRELVKETALKKAEQFRFYLGLESYWLYE</sequence>
<evidence type="ECO:0000256" key="1">
    <source>
        <dbReference type="SAM" id="MobiDB-lite"/>
    </source>
</evidence>
<dbReference type="OrthoDB" id="204494at2759"/>
<dbReference type="Proteomes" id="UP000095751">
    <property type="component" value="Unassembled WGS sequence"/>
</dbReference>
<feature type="region of interest" description="Disordered" evidence="1">
    <location>
        <begin position="78"/>
        <end position="106"/>
    </location>
</feature>
<protein>
    <submittedName>
        <fullName evidence="2">Uncharacterized protein</fullName>
    </submittedName>
</protein>
<accession>A0A1E7ETW9</accession>
<dbReference type="AlphaFoldDB" id="A0A1E7ETW9"/>
<dbReference type="KEGG" id="fcy:FRACYDRAFT_248332"/>
<evidence type="ECO:0000313" key="3">
    <source>
        <dbReference type="Proteomes" id="UP000095751"/>
    </source>
</evidence>
<reference evidence="2 3" key="1">
    <citation type="submission" date="2016-09" db="EMBL/GenBank/DDBJ databases">
        <title>Extensive genetic diversity and differential bi-allelic expression allows diatom success in the polar Southern Ocean.</title>
        <authorList>
            <consortium name="DOE Joint Genome Institute"/>
            <person name="Mock T."/>
            <person name="Otillar R.P."/>
            <person name="Strauss J."/>
            <person name="Dupont C."/>
            <person name="Frickenhaus S."/>
            <person name="Maumus F."/>
            <person name="Mcmullan M."/>
            <person name="Sanges R."/>
            <person name="Schmutz J."/>
            <person name="Toseland A."/>
            <person name="Valas R."/>
            <person name="Veluchamy A."/>
            <person name="Ward B.J."/>
            <person name="Allen A."/>
            <person name="Barry K."/>
            <person name="Falciatore A."/>
            <person name="Ferrante M."/>
            <person name="Fortunato A.E."/>
            <person name="Gloeckner G."/>
            <person name="Gruber A."/>
            <person name="Hipkin R."/>
            <person name="Janech M."/>
            <person name="Kroth P."/>
            <person name="Leese F."/>
            <person name="Lindquist E."/>
            <person name="Lyon B.R."/>
            <person name="Martin J."/>
            <person name="Mayer C."/>
            <person name="Parker M."/>
            <person name="Quesneville H."/>
            <person name="Raymond J."/>
            <person name="Uhlig C."/>
            <person name="Valentin K.U."/>
            <person name="Worden A.Z."/>
            <person name="Armbrust E.V."/>
            <person name="Bowler C."/>
            <person name="Green B."/>
            <person name="Moulton V."/>
            <person name="Van Oosterhout C."/>
            <person name="Grigoriev I."/>
        </authorList>
    </citation>
    <scope>NUCLEOTIDE SEQUENCE [LARGE SCALE GENOMIC DNA]</scope>
    <source>
        <strain evidence="2 3">CCMP1102</strain>
    </source>
</reference>
<dbReference type="InParanoid" id="A0A1E7ETW9"/>
<proteinExistence type="predicted"/>